<dbReference type="InterPro" id="IPR039606">
    <property type="entry name" value="Phytol/farnesol_kinase"/>
</dbReference>
<feature type="transmembrane region" description="Helical" evidence="8">
    <location>
        <begin position="6"/>
        <end position="26"/>
    </location>
</feature>
<keyword evidence="7 8" id="KW-0472">Membrane</keyword>
<keyword evidence="6 8" id="KW-1133">Transmembrane helix</keyword>
<keyword evidence="10" id="KW-1185">Reference proteome</keyword>
<dbReference type="InParanoid" id="E8N614"/>
<evidence type="ECO:0000256" key="4">
    <source>
        <dbReference type="ARBA" id="ARBA00022777"/>
    </source>
</evidence>
<dbReference type="GO" id="GO:0004605">
    <property type="term" value="F:phosphatidate cytidylyltransferase activity"/>
    <property type="evidence" value="ECO:0007669"/>
    <property type="project" value="UniProtKB-EC"/>
</dbReference>
<dbReference type="AlphaFoldDB" id="E8N614"/>
<accession>E8N614</accession>
<name>E8N614_ANATU</name>
<evidence type="ECO:0000256" key="2">
    <source>
        <dbReference type="ARBA" id="ARBA00022679"/>
    </source>
</evidence>
<dbReference type="RefSeq" id="WP_013560255.1">
    <property type="nucleotide sequence ID" value="NC_014960.1"/>
</dbReference>
<feature type="transmembrane region" description="Helical" evidence="8">
    <location>
        <begin position="126"/>
        <end position="143"/>
    </location>
</feature>
<dbReference type="EC" id="2.7.7.41" evidence="9"/>
<gene>
    <name evidence="9" type="ordered locus">ANT_18520</name>
</gene>
<feature type="transmembrane region" description="Helical" evidence="8">
    <location>
        <begin position="62"/>
        <end position="83"/>
    </location>
</feature>
<proteinExistence type="predicted"/>
<dbReference type="OrthoDB" id="157153at2"/>
<organism evidence="9 10">
    <name type="scientific">Anaerolinea thermophila (strain DSM 14523 / JCM 11388 / NBRC 100420 / UNI-1)</name>
    <dbReference type="NCBI Taxonomy" id="926569"/>
    <lineage>
        <taxon>Bacteria</taxon>
        <taxon>Bacillati</taxon>
        <taxon>Chloroflexota</taxon>
        <taxon>Anaerolineae</taxon>
        <taxon>Anaerolineales</taxon>
        <taxon>Anaerolineaceae</taxon>
        <taxon>Anaerolinea</taxon>
    </lineage>
</organism>
<evidence type="ECO:0000256" key="8">
    <source>
        <dbReference type="SAM" id="Phobius"/>
    </source>
</evidence>
<dbReference type="eggNOG" id="COG0170">
    <property type="taxonomic scope" value="Bacteria"/>
</dbReference>
<dbReference type="PANTHER" id="PTHR32523:SF8">
    <property type="entry name" value="DOLICHOL KINASE"/>
    <property type="match status" value="1"/>
</dbReference>
<feature type="transmembrane region" description="Helical" evidence="8">
    <location>
        <begin position="164"/>
        <end position="187"/>
    </location>
</feature>
<evidence type="ECO:0000313" key="10">
    <source>
        <dbReference type="Proteomes" id="UP000008922"/>
    </source>
</evidence>
<keyword evidence="9" id="KW-0548">Nucleotidyltransferase</keyword>
<feature type="transmembrane region" description="Helical" evidence="8">
    <location>
        <begin position="38"/>
        <end position="56"/>
    </location>
</feature>
<keyword evidence="5" id="KW-0809">Transit peptide</keyword>
<protein>
    <submittedName>
        <fullName evidence="9">Phosphatidate cytidylyltransferase</fullName>
        <ecNumber evidence="9">2.7.7.41</ecNumber>
    </submittedName>
</protein>
<evidence type="ECO:0000256" key="5">
    <source>
        <dbReference type="ARBA" id="ARBA00022946"/>
    </source>
</evidence>
<evidence type="ECO:0000256" key="6">
    <source>
        <dbReference type="ARBA" id="ARBA00022989"/>
    </source>
</evidence>
<reference evidence="9 10" key="1">
    <citation type="submission" date="2010-12" db="EMBL/GenBank/DDBJ databases">
        <title>Whole genome sequence of Anaerolinea thermophila UNI-1.</title>
        <authorList>
            <person name="Narita-Yamada S."/>
            <person name="Kishi E."/>
            <person name="Watanabe Y."/>
            <person name="Takasaki K."/>
            <person name="Ankai A."/>
            <person name="Oguchi A."/>
            <person name="Fukui S."/>
            <person name="Takahashi M."/>
            <person name="Yashiro I."/>
            <person name="Hosoyama A."/>
            <person name="Sekiguchi Y."/>
            <person name="Hanada S."/>
            <person name="Fujita N."/>
        </authorList>
    </citation>
    <scope>NUCLEOTIDE SEQUENCE [LARGE SCALE GENOMIC DNA]</scope>
    <source>
        <strain evidence="10">DSM 14523 / JCM 11388 / NBRC 100420 / UNI-1</strain>
    </source>
</reference>
<dbReference type="EMBL" id="AP012029">
    <property type="protein sequence ID" value="BAJ63878.1"/>
    <property type="molecule type" value="Genomic_DNA"/>
</dbReference>
<keyword evidence="4" id="KW-0418">Kinase</keyword>
<dbReference type="KEGG" id="atm:ANT_18520"/>
<dbReference type="HOGENOM" id="CLU_058561_6_0_0"/>
<feature type="transmembrane region" description="Helical" evidence="8">
    <location>
        <begin position="104"/>
        <end position="120"/>
    </location>
</feature>
<dbReference type="STRING" id="926569.ANT_18520"/>
<evidence type="ECO:0000256" key="1">
    <source>
        <dbReference type="ARBA" id="ARBA00004141"/>
    </source>
</evidence>
<comment type="subcellular location">
    <subcellularLocation>
        <location evidence="1">Membrane</location>
        <topology evidence="1">Multi-pass membrane protein</topology>
    </subcellularLocation>
</comment>
<evidence type="ECO:0000256" key="3">
    <source>
        <dbReference type="ARBA" id="ARBA00022692"/>
    </source>
</evidence>
<sequence length="233" mass="26018">MNEWMALGLTFGIALLWLRVNDYLAYRGWVSSSLSRKIIHLGTGPIFVLCWLFFPNTPLSKWLAALVPLLITLQFFLVGTGWIRDPQAVSAMSRTGDRREILRGPLYYGVVFVLLTLIFWKDSPIGVVALMILSGGDGLADIIGKRFPSSSLAWSPRKTVWGSLSVFVGGVFFSILVLSVFRLLGVFQFEWWDTFLKVVGIGIAATVVESLPFQDIDNLTVPLVSVFLGYFLF</sequence>
<dbReference type="GO" id="GO:0016301">
    <property type="term" value="F:kinase activity"/>
    <property type="evidence" value="ECO:0007669"/>
    <property type="project" value="UniProtKB-KW"/>
</dbReference>
<evidence type="ECO:0000256" key="7">
    <source>
        <dbReference type="ARBA" id="ARBA00023136"/>
    </source>
</evidence>
<dbReference type="Proteomes" id="UP000008922">
    <property type="component" value="Chromosome"/>
</dbReference>
<keyword evidence="3 8" id="KW-0812">Transmembrane</keyword>
<keyword evidence="2 9" id="KW-0808">Transferase</keyword>
<dbReference type="GO" id="GO:0016020">
    <property type="term" value="C:membrane"/>
    <property type="evidence" value="ECO:0007669"/>
    <property type="project" value="UniProtKB-SubCell"/>
</dbReference>
<dbReference type="PANTHER" id="PTHR32523">
    <property type="entry name" value="PHYTOL KINASE 1, CHLOROPLASTIC"/>
    <property type="match status" value="1"/>
</dbReference>
<evidence type="ECO:0000313" key="9">
    <source>
        <dbReference type="EMBL" id="BAJ63878.1"/>
    </source>
</evidence>